<dbReference type="AlphaFoldDB" id="A0AAW0JDQ2"/>
<name>A0AAW0JDQ2_MYOGA</name>
<sequence>MGQRSPCIRPRGAQRGAVLSWSPFFLSFTPSEAPVQGGLWQVLNPRFLDIHCRRCKQSDRINKSRFNEQNKGLLVTLRRAGEDSHSKYGYKVLSSQ</sequence>
<organism evidence="1 2">
    <name type="scientific">Myodes glareolus</name>
    <name type="common">Bank vole</name>
    <name type="synonym">Clethrionomys glareolus</name>
    <dbReference type="NCBI Taxonomy" id="447135"/>
    <lineage>
        <taxon>Eukaryota</taxon>
        <taxon>Metazoa</taxon>
        <taxon>Chordata</taxon>
        <taxon>Craniata</taxon>
        <taxon>Vertebrata</taxon>
        <taxon>Euteleostomi</taxon>
        <taxon>Mammalia</taxon>
        <taxon>Eutheria</taxon>
        <taxon>Euarchontoglires</taxon>
        <taxon>Glires</taxon>
        <taxon>Rodentia</taxon>
        <taxon>Myomorpha</taxon>
        <taxon>Muroidea</taxon>
        <taxon>Cricetidae</taxon>
        <taxon>Arvicolinae</taxon>
        <taxon>Myodes</taxon>
    </lineage>
</organism>
<evidence type="ECO:0000313" key="2">
    <source>
        <dbReference type="Proteomes" id="UP001488838"/>
    </source>
</evidence>
<gene>
    <name evidence="1" type="ORF">U0070_014150</name>
</gene>
<proteinExistence type="predicted"/>
<protein>
    <submittedName>
        <fullName evidence="1">Uncharacterized protein</fullName>
    </submittedName>
</protein>
<evidence type="ECO:0000313" key="1">
    <source>
        <dbReference type="EMBL" id="KAK7824944.1"/>
    </source>
</evidence>
<dbReference type="Proteomes" id="UP001488838">
    <property type="component" value="Unassembled WGS sequence"/>
</dbReference>
<reference evidence="1 2" key="1">
    <citation type="journal article" date="2023" name="bioRxiv">
        <title>Conserved and derived expression patterns and positive selection on dental genes reveal complex evolutionary context of ever-growing rodent molars.</title>
        <authorList>
            <person name="Calamari Z.T."/>
            <person name="Song A."/>
            <person name="Cohen E."/>
            <person name="Akter M."/>
            <person name="Roy R.D."/>
            <person name="Hallikas O."/>
            <person name="Christensen M.M."/>
            <person name="Li P."/>
            <person name="Marangoni P."/>
            <person name="Jernvall J."/>
            <person name="Klein O.D."/>
        </authorList>
    </citation>
    <scope>NUCLEOTIDE SEQUENCE [LARGE SCALE GENOMIC DNA]</scope>
    <source>
        <strain evidence="1">V071</strain>
    </source>
</reference>
<keyword evidence="2" id="KW-1185">Reference proteome</keyword>
<dbReference type="EMBL" id="JBBHLL010000043">
    <property type="protein sequence ID" value="KAK7824944.1"/>
    <property type="molecule type" value="Genomic_DNA"/>
</dbReference>
<comment type="caution">
    <text evidence="1">The sequence shown here is derived from an EMBL/GenBank/DDBJ whole genome shotgun (WGS) entry which is preliminary data.</text>
</comment>
<accession>A0AAW0JDQ2</accession>